<dbReference type="RefSeq" id="WP_319628646.1">
    <property type="nucleotide sequence ID" value="NZ_JAWXRB010000030.1"/>
</dbReference>
<accession>A0AAJ2S8V4</accession>
<evidence type="ECO:0000313" key="8">
    <source>
        <dbReference type="Proteomes" id="UP001282336"/>
    </source>
</evidence>
<evidence type="ECO:0000256" key="2">
    <source>
        <dbReference type="PROSITE-ProRule" id="PRU01091"/>
    </source>
</evidence>
<dbReference type="Proteomes" id="UP001275664">
    <property type="component" value="Unassembled WGS sequence"/>
</dbReference>
<dbReference type="SMART" id="SM00862">
    <property type="entry name" value="Trans_reg_C"/>
    <property type="match status" value="1"/>
</dbReference>
<dbReference type="EMBL" id="JAWXRD010000029">
    <property type="protein sequence ID" value="MDX6040682.1"/>
    <property type="molecule type" value="Genomic_DNA"/>
</dbReference>
<keyword evidence="3" id="KW-0472">Membrane</keyword>
<proteinExistence type="predicted"/>
<dbReference type="GO" id="GO:0003677">
    <property type="term" value="F:DNA binding"/>
    <property type="evidence" value="ECO:0007669"/>
    <property type="project" value="UniProtKB-UniRule"/>
</dbReference>
<name>A0AAJ2S8V4_9ENTR</name>
<evidence type="ECO:0000259" key="4">
    <source>
        <dbReference type="PROSITE" id="PS51755"/>
    </source>
</evidence>
<dbReference type="InterPro" id="IPR001867">
    <property type="entry name" value="OmpR/PhoB-type_DNA-bd"/>
</dbReference>
<feature type="domain" description="OmpR/PhoB-type" evidence="4">
    <location>
        <begin position="2"/>
        <end position="104"/>
    </location>
</feature>
<gene>
    <name evidence="6" type="ORF">SIK69_10845</name>
    <name evidence="5" type="ORF">SIL20_11445</name>
</gene>
<keyword evidence="1 2" id="KW-0238">DNA-binding</keyword>
<dbReference type="InterPro" id="IPR016032">
    <property type="entry name" value="Sig_transdc_resp-reg_C-effctor"/>
</dbReference>
<dbReference type="GO" id="GO:0006355">
    <property type="term" value="P:regulation of DNA-templated transcription"/>
    <property type="evidence" value="ECO:0007669"/>
    <property type="project" value="InterPro"/>
</dbReference>
<evidence type="ECO:0000256" key="3">
    <source>
        <dbReference type="SAM" id="Phobius"/>
    </source>
</evidence>
<organism evidence="5 8">
    <name type="scientific">Scandinavium lactucae</name>
    <dbReference type="NCBI Taxonomy" id="3095028"/>
    <lineage>
        <taxon>Bacteria</taxon>
        <taxon>Pseudomonadati</taxon>
        <taxon>Pseudomonadota</taxon>
        <taxon>Gammaproteobacteria</taxon>
        <taxon>Enterobacterales</taxon>
        <taxon>Enterobacteriaceae</taxon>
        <taxon>Scandinavium</taxon>
    </lineage>
</organism>
<dbReference type="PROSITE" id="PS51755">
    <property type="entry name" value="OMPR_PHOB"/>
    <property type="match status" value="1"/>
</dbReference>
<keyword evidence="3" id="KW-1133">Transmembrane helix</keyword>
<keyword evidence="3" id="KW-0812">Transmembrane</keyword>
<dbReference type="AlphaFoldDB" id="A0AAJ2S8V4"/>
<dbReference type="GO" id="GO:0000160">
    <property type="term" value="P:phosphorelay signal transduction system"/>
    <property type="evidence" value="ECO:0007669"/>
    <property type="project" value="InterPro"/>
</dbReference>
<feature type="DNA-binding region" description="OmpR/PhoB-type" evidence="2">
    <location>
        <begin position="2"/>
        <end position="104"/>
    </location>
</feature>
<dbReference type="InterPro" id="IPR036388">
    <property type="entry name" value="WH-like_DNA-bd_sf"/>
</dbReference>
<dbReference type="EMBL" id="JAWXRC010000025">
    <property type="protein sequence ID" value="MDX6032122.1"/>
    <property type="molecule type" value="Genomic_DNA"/>
</dbReference>
<dbReference type="Proteomes" id="UP001282336">
    <property type="component" value="Unassembled WGS sequence"/>
</dbReference>
<protein>
    <submittedName>
        <fullName evidence="5">Winged helix-turn-helix domain-containing protein</fullName>
    </submittedName>
</protein>
<evidence type="ECO:0000256" key="1">
    <source>
        <dbReference type="ARBA" id="ARBA00023125"/>
    </source>
</evidence>
<evidence type="ECO:0000313" key="5">
    <source>
        <dbReference type="EMBL" id="MDX6032122.1"/>
    </source>
</evidence>
<evidence type="ECO:0000313" key="6">
    <source>
        <dbReference type="EMBL" id="MDX6040682.1"/>
    </source>
</evidence>
<sequence>MHKYIINHQCVFNEQQNELRNLSNSLVIKMTAMRANCLRFMIEHAERGIIDRQALTNELWGERGKFVNDANLTQMIYLIRKDLKAIGISDLLVTVPRRGIQVNSGIAIEKVEITHHRTPPHASVAKPGAIALGLLFVIAAFFYLI</sequence>
<comment type="caution">
    <text evidence="5">The sequence shown here is derived from an EMBL/GenBank/DDBJ whole genome shotgun (WGS) entry which is preliminary data.</text>
</comment>
<dbReference type="Gene3D" id="1.10.10.10">
    <property type="entry name" value="Winged helix-like DNA-binding domain superfamily/Winged helix DNA-binding domain"/>
    <property type="match status" value="1"/>
</dbReference>
<feature type="transmembrane region" description="Helical" evidence="3">
    <location>
        <begin position="124"/>
        <end position="144"/>
    </location>
</feature>
<dbReference type="Pfam" id="PF00486">
    <property type="entry name" value="Trans_reg_C"/>
    <property type="match status" value="1"/>
</dbReference>
<dbReference type="SUPFAM" id="SSF46894">
    <property type="entry name" value="C-terminal effector domain of the bipartite response regulators"/>
    <property type="match status" value="1"/>
</dbReference>
<evidence type="ECO:0000313" key="7">
    <source>
        <dbReference type="Proteomes" id="UP001275664"/>
    </source>
</evidence>
<keyword evidence="7" id="KW-1185">Reference proteome</keyword>
<reference evidence="5 7" key="1">
    <citation type="submission" date="2023-11" db="EMBL/GenBank/DDBJ databases">
        <title>Scandinavium wanjuensis sp. nov., isolated from lettuce South Korea.</title>
        <authorList>
            <person name="Park J."/>
            <person name="Park S."/>
            <person name="Oh K.K."/>
            <person name="Cho G.S."/>
            <person name="Franz C.M.A.P."/>
        </authorList>
    </citation>
    <scope>NUCLEOTIDE SEQUENCE</scope>
    <source>
        <strain evidence="5">V105_12</strain>
        <strain evidence="6 7">V105_6</strain>
    </source>
</reference>